<sequence>MKDTMKEIKQNMDSLNARVDNIEEHINIIENRHVEMLQIEEKRELRLKRNEESLQEVSNSIRKCNIRIIAIQEGEEENGVESLFKEIIAENFPNLGKVIHVEEAVKSPKYVNVKRPPARHIILKLEKLNDKE</sequence>
<dbReference type="InterPro" id="IPR035301">
    <property type="entry name" value="L1_trimer"/>
</dbReference>
<dbReference type="Ensembl" id="ENSECAT00000129375.1">
    <property type="protein sequence ID" value="ENSECAP00000058445.1"/>
    <property type="gene ID" value="ENSECAG00000054774.1"/>
</dbReference>
<organism evidence="5 6">
    <name type="scientific">Equus caballus</name>
    <name type="common">Horse</name>
    <dbReference type="NCBI Taxonomy" id="9796"/>
    <lineage>
        <taxon>Eukaryota</taxon>
        <taxon>Metazoa</taxon>
        <taxon>Chordata</taxon>
        <taxon>Craniata</taxon>
        <taxon>Vertebrata</taxon>
        <taxon>Euteleostomi</taxon>
        <taxon>Mammalia</taxon>
        <taxon>Eutheria</taxon>
        <taxon>Laurasiatheria</taxon>
        <taxon>Perissodactyla</taxon>
        <taxon>Equidae</taxon>
        <taxon>Equus</taxon>
    </lineage>
</organism>
<dbReference type="Gene3D" id="3.30.70.1820">
    <property type="entry name" value="L1 transposable element, RRM domain"/>
    <property type="match status" value="1"/>
</dbReference>
<dbReference type="InterPro" id="IPR004244">
    <property type="entry name" value="Transposase_22"/>
</dbReference>
<evidence type="ECO:0000313" key="6">
    <source>
        <dbReference type="Proteomes" id="UP000002281"/>
    </source>
</evidence>
<dbReference type="GO" id="GO:0032197">
    <property type="term" value="P:retrotransposition"/>
    <property type="evidence" value="ECO:0000318"/>
    <property type="project" value="GO_Central"/>
</dbReference>
<feature type="coiled-coil region" evidence="2">
    <location>
        <begin position="5"/>
        <end position="32"/>
    </location>
</feature>
<evidence type="ECO:0000256" key="2">
    <source>
        <dbReference type="SAM" id="Coils"/>
    </source>
</evidence>
<dbReference type="Pfam" id="PF02994">
    <property type="entry name" value="Transposase_22"/>
    <property type="match status" value="1"/>
</dbReference>
<reference evidence="5" key="3">
    <citation type="submission" date="2025-09" db="UniProtKB">
        <authorList>
            <consortium name="Ensembl"/>
        </authorList>
    </citation>
    <scope>IDENTIFICATION</scope>
    <source>
        <strain evidence="5">Thoroughbred</strain>
    </source>
</reference>
<evidence type="ECO:0000259" key="3">
    <source>
        <dbReference type="Pfam" id="PF02994"/>
    </source>
</evidence>
<dbReference type="PANTHER" id="PTHR11505">
    <property type="entry name" value="L1 TRANSPOSABLE ELEMENT-RELATED"/>
    <property type="match status" value="1"/>
</dbReference>
<reference evidence="5" key="2">
    <citation type="submission" date="2025-08" db="UniProtKB">
        <authorList>
            <consortium name="Ensembl"/>
        </authorList>
    </citation>
    <scope>IDENTIFICATION</scope>
    <source>
        <strain evidence="5">Thoroughbred</strain>
    </source>
</reference>
<dbReference type="Pfam" id="PF17489">
    <property type="entry name" value="Tnp_22_trimer"/>
    <property type="match status" value="1"/>
</dbReference>
<dbReference type="Proteomes" id="UP000002281">
    <property type="component" value="Chromosome 23"/>
</dbReference>
<feature type="domain" description="L1 transposable element RRM" evidence="3">
    <location>
        <begin position="64"/>
        <end position="132"/>
    </location>
</feature>
<dbReference type="GeneTree" id="ENSGT01050000244818"/>
<dbReference type="GO" id="GO:0003727">
    <property type="term" value="F:single-stranded RNA binding"/>
    <property type="evidence" value="ECO:0000318"/>
    <property type="project" value="GO_Central"/>
</dbReference>
<dbReference type="FunFam" id="3.30.70.1820:FF:000002">
    <property type="entry name" value="LINE-1 retrotransposable element ORF1 protein"/>
    <property type="match status" value="1"/>
</dbReference>
<evidence type="ECO:0000256" key="1">
    <source>
        <dbReference type="ARBA" id="ARBA00061640"/>
    </source>
</evidence>
<dbReference type="InterPro" id="IPR043636">
    <property type="entry name" value="L1_RRM_dom"/>
</dbReference>
<protein>
    <recommendedName>
        <fullName evidence="7">L1 transposable element RRM domain-containing protein</fullName>
    </recommendedName>
</protein>
<keyword evidence="6" id="KW-1185">Reference proteome</keyword>
<dbReference type="Gene3D" id="1.20.5.390">
    <property type="entry name" value="L1 transposable element, trimerization domain"/>
    <property type="match status" value="1"/>
</dbReference>
<proteinExistence type="inferred from homology"/>
<keyword evidence="2" id="KW-0175">Coiled coil</keyword>
<dbReference type="AlphaFoldDB" id="A0A9L0R7J3"/>
<name>A0A9L0R7J3_HORSE</name>
<accession>A0A9L0R7J3</accession>
<evidence type="ECO:0008006" key="7">
    <source>
        <dbReference type="Google" id="ProtNLM"/>
    </source>
</evidence>
<evidence type="ECO:0000313" key="5">
    <source>
        <dbReference type="Ensembl" id="ENSECAP00000058445.1"/>
    </source>
</evidence>
<reference evidence="5 6" key="1">
    <citation type="journal article" date="2009" name="Science">
        <title>Genome sequence, comparative analysis, and population genetics of the domestic horse.</title>
        <authorList>
            <consortium name="Broad Institute Genome Sequencing Platform"/>
            <consortium name="Broad Institute Whole Genome Assembly Team"/>
            <person name="Wade C.M."/>
            <person name="Giulotto E."/>
            <person name="Sigurdsson S."/>
            <person name="Zoli M."/>
            <person name="Gnerre S."/>
            <person name="Imsland F."/>
            <person name="Lear T.L."/>
            <person name="Adelson D.L."/>
            <person name="Bailey E."/>
            <person name="Bellone R.R."/>
            <person name="Bloecker H."/>
            <person name="Distl O."/>
            <person name="Edgar R.C."/>
            <person name="Garber M."/>
            <person name="Leeb T."/>
            <person name="Mauceli E."/>
            <person name="MacLeod J.N."/>
            <person name="Penedo M.C.T."/>
            <person name="Raison J.M."/>
            <person name="Sharpe T."/>
            <person name="Vogel J."/>
            <person name="Andersson L."/>
            <person name="Antczak D.F."/>
            <person name="Biagi T."/>
            <person name="Binns M.M."/>
            <person name="Chowdhary B.P."/>
            <person name="Coleman S.J."/>
            <person name="Della Valle G."/>
            <person name="Fryc S."/>
            <person name="Guerin G."/>
            <person name="Hasegawa T."/>
            <person name="Hill E.W."/>
            <person name="Jurka J."/>
            <person name="Kiialainen A."/>
            <person name="Lindgren G."/>
            <person name="Liu J."/>
            <person name="Magnani E."/>
            <person name="Mickelson J.R."/>
            <person name="Murray J."/>
            <person name="Nergadze S.G."/>
            <person name="Onofrio R."/>
            <person name="Pedroni S."/>
            <person name="Piras M.F."/>
            <person name="Raudsepp T."/>
            <person name="Rocchi M."/>
            <person name="Roeed K.H."/>
            <person name="Ryder O.A."/>
            <person name="Searle S."/>
            <person name="Skow L."/>
            <person name="Swinburne J.E."/>
            <person name="Syvaenen A.C."/>
            <person name="Tozaki T."/>
            <person name="Valberg S.J."/>
            <person name="Vaudin M."/>
            <person name="White J.R."/>
            <person name="Zody M.C."/>
            <person name="Lander E.S."/>
            <person name="Lindblad-Toh K."/>
        </authorList>
    </citation>
    <scope>NUCLEOTIDE SEQUENCE [LARGE SCALE GENOMIC DNA]</scope>
    <source>
        <strain evidence="5 6">Thoroughbred</strain>
    </source>
</reference>
<evidence type="ECO:0000259" key="4">
    <source>
        <dbReference type="Pfam" id="PF17489"/>
    </source>
</evidence>
<feature type="domain" description="L1 transposable element trimerization" evidence="4">
    <location>
        <begin position="18"/>
        <end position="57"/>
    </location>
</feature>
<comment type="similarity">
    <text evidence="1">Belongs to the transposase 22 family.</text>
</comment>
<dbReference type="GO" id="GO:1990904">
    <property type="term" value="C:ribonucleoprotein complex"/>
    <property type="evidence" value="ECO:0000318"/>
    <property type="project" value="GO_Central"/>
</dbReference>